<dbReference type="GeneID" id="17321910"/>
<keyword evidence="1" id="KW-1133">Transmembrane helix</keyword>
<name>R7QA69_CHOCR</name>
<dbReference type="EMBL" id="HG001688">
    <property type="protein sequence ID" value="CDF34365.1"/>
    <property type="molecule type" value="Genomic_DNA"/>
</dbReference>
<sequence length="256" mass="27621">MGNMPDKASEKRKPRTFEEVSKTFGGTGPAVIAFILESVYNLQILSGVQPGAEFYEAIRREGPWKIVCGDAPARDTIQNLYGVFGNPLRSLRDSLSSIEEIVGRLILPPKDGVTMLGLFLLEPRRVLELVRLTFPALVISSAISLAGNAGALALDSAPSIPISMLSEGYATTLLPIVASLGQTLTMSYIIVSTLRFMKVLIADRDRFLTKSILETASEIQSTHERPVVICAVVGLLHVNGIVRQIQGQSEADALAS</sequence>
<dbReference type="OrthoDB" id="3408at2759"/>
<keyword evidence="3" id="KW-1185">Reference proteome</keyword>
<gene>
    <name evidence="2" type="ORF">CHC_T00002989001</name>
</gene>
<dbReference type="Proteomes" id="UP000012073">
    <property type="component" value="Unassembled WGS sequence"/>
</dbReference>
<dbReference type="AlphaFoldDB" id="R7QA69"/>
<feature type="transmembrane region" description="Helical" evidence="1">
    <location>
        <begin position="173"/>
        <end position="197"/>
    </location>
</feature>
<evidence type="ECO:0000256" key="1">
    <source>
        <dbReference type="SAM" id="Phobius"/>
    </source>
</evidence>
<keyword evidence="1" id="KW-0472">Membrane</keyword>
<reference evidence="3" key="1">
    <citation type="journal article" date="2013" name="Proc. Natl. Acad. Sci. U.S.A.">
        <title>Genome structure and metabolic features in the red seaweed Chondrus crispus shed light on evolution of the Archaeplastida.</title>
        <authorList>
            <person name="Collen J."/>
            <person name="Porcel B."/>
            <person name="Carre W."/>
            <person name="Ball S.G."/>
            <person name="Chaparro C."/>
            <person name="Tonon T."/>
            <person name="Barbeyron T."/>
            <person name="Michel G."/>
            <person name="Noel B."/>
            <person name="Valentin K."/>
            <person name="Elias M."/>
            <person name="Artiguenave F."/>
            <person name="Arun A."/>
            <person name="Aury J.M."/>
            <person name="Barbosa-Neto J.F."/>
            <person name="Bothwell J.H."/>
            <person name="Bouget F.Y."/>
            <person name="Brillet L."/>
            <person name="Cabello-Hurtado F."/>
            <person name="Capella-Gutierrez S."/>
            <person name="Charrier B."/>
            <person name="Cladiere L."/>
            <person name="Cock J.M."/>
            <person name="Coelho S.M."/>
            <person name="Colleoni C."/>
            <person name="Czjzek M."/>
            <person name="Da Silva C."/>
            <person name="Delage L."/>
            <person name="Denoeud F."/>
            <person name="Deschamps P."/>
            <person name="Dittami S.M."/>
            <person name="Gabaldon T."/>
            <person name="Gachon C.M."/>
            <person name="Groisillier A."/>
            <person name="Herve C."/>
            <person name="Jabbari K."/>
            <person name="Katinka M."/>
            <person name="Kloareg B."/>
            <person name="Kowalczyk N."/>
            <person name="Labadie K."/>
            <person name="Leblanc C."/>
            <person name="Lopez P.J."/>
            <person name="McLachlan D.H."/>
            <person name="Meslet-Cladiere L."/>
            <person name="Moustafa A."/>
            <person name="Nehr Z."/>
            <person name="Nyvall Collen P."/>
            <person name="Panaud O."/>
            <person name="Partensky F."/>
            <person name="Poulain J."/>
            <person name="Rensing S.A."/>
            <person name="Rousvoal S."/>
            <person name="Samson G."/>
            <person name="Symeonidi A."/>
            <person name="Weissenbach J."/>
            <person name="Zambounis A."/>
            <person name="Wincker P."/>
            <person name="Boyen C."/>
        </authorList>
    </citation>
    <scope>NUCLEOTIDE SEQUENCE [LARGE SCALE GENOMIC DNA]</scope>
    <source>
        <strain evidence="3">cv. Stackhouse</strain>
    </source>
</reference>
<dbReference type="KEGG" id="ccp:CHC_T00002989001"/>
<proteinExistence type="predicted"/>
<evidence type="ECO:0000313" key="2">
    <source>
        <dbReference type="EMBL" id="CDF34365.1"/>
    </source>
</evidence>
<evidence type="ECO:0000313" key="3">
    <source>
        <dbReference type="Proteomes" id="UP000012073"/>
    </source>
</evidence>
<protein>
    <submittedName>
        <fullName evidence="2">Uncharacterized protein</fullName>
    </submittedName>
</protein>
<dbReference type="Gramene" id="CDF34365">
    <property type="protein sequence ID" value="CDF34365"/>
    <property type="gene ID" value="CHC_T00002989001"/>
</dbReference>
<organism evidence="2 3">
    <name type="scientific">Chondrus crispus</name>
    <name type="common">Carrageen Irish moss</name>
    <name type="synonym">Polymorpha crispa</name>
    <dbReference type="NCBI Taxonomy" id="2769"/>
    <lineage>
        <taxon>Eukaryota</taxon>
        <taxon>Rhodophyta</taxon>
        <taxon>Florideophyceae</taxon>
        <taxon>Rhodymeniophycidae</taxon>
        <taxon>Gigartinales</taxon>
        <taxon>Gigartinaceae</taxon>
        <taxon>Chondrus</taxon>
    </lineage>
</organism>
<keyword evidence="1" id="KW-0812">Transmembrane</keyword>
<accession>R7QA69</accession>
<dbReference type="OMA" id="ACTIRFF"/>
<dbReference type="RefSeq" id="XP_005714184.1">
    <property type="nucleotide sequence ID" value="XM_005714127.1"/>
</dbReference>
<feature type="transmembrane region" description="Helical" evidence="1">
    <location>
        <begin position="132"/>
        <end position="153"/>
    </location>
</feature>